<dbReference type="EMBL" id="PGEZ01000001">
    <property type="protein sequence ID" value="PJJ58235.1"/>
    <property type="molecule type" value="Genomic_DNA"/>
</dbReference>
<dbReference type="OrthoDB" id="5194130at2"/>
<dbReference type="InterPro" id="IPR021734">
    <property type="entry name" value="DUF3303"/>
</dbReference>
<dbReference type="Pfam" id="PF11746">
    <property type="entry name" value="DUF3303"/>
    <property type="match status" value="1"/>
</dbReference>
<dbReference type="Proteomes" id="UP000230842">
    <property type="component" value="Unassembled WGS sequence"/>
</dbReference>
<reference evidence="1 2" key="1">
    <citation type="submission" date="2017-11" db="EMBL/GenBank/DDBJ databases">
        <title>Genomic Encyclopedia of Archaeal and Bacterial Type Strains, Phase II (KMG-II): From Individual Species to Whole Genera.</title>
        <authorList>
            <person name="Goeker M."/>
        </authorList>
    </citation>
    <scope>NUCLEOTIDE SEQUENCE [LARGE SCALE GENOMIC DNA]</scope>
    <source>
        <strain evidence="1 2">DSM 27763</strain>
    </source>
</reference>
<proteinExistence type="predicted"/>
<comment type="caution">
    <text evidence="1">The sequence shown here is derived from an EMBL/GenBank/DDBJ whole genome shotgun (WGS) entry which is preliminary data.</text>
</comment>
<keyword evidence="2" id="KW-1185">Reference proteome</keyword>
<accession>A0A0B2BE15</accession>
<gene>
    <name evidence="1" type="ORF">CLV56_2482</name>
</gene>
<organism evidence="1 2">
    <name type="scientific">Mumia flava</name>
    <dbReference type="NCBI Taxonomy" id="1348852"/>
    <lineage>
        <taxon>Bacteria</taxon>
        <taxon>Bacillati</taxon>
        <taxon>Actinomycetota</taxon>
        <taxon>Actinomycetes</taxon>
        <taxon>Propionibacteriales</taxon>
        <taxon>Nocardioidaceae</taxon>
        <taxon>Mumia</taxon>
    </lineage>
</organism>
<sequence>MILVTTYRIKPFLSKAETKELLGAFAEVGNAPGTTAHYVFADGGGGVVVAESDDPMEGYRNLLNYSQWISFDTKVMLKVDDAVPMIMESLS</sequence>
<dbReference type="RefSeq" id="WP_039356308.1">
    <property type="nucleotide sequence ID" value="NZ_PGEZ01000001.1"/>
</dbReference>
<evidence type="ECO:0000313" key="1">
    <source>
        <dbReference type="EMBL" id="PJJ58235.1"/>
    </source>
</evidence>
<name>A0A0B2BE15_9ACTN</name>
<evidence type="ECO:0000313" key="2">
    <source>
        <dbReference type="Proteomes" id="UP000230842"/>
    </source>
</evidence>
<dbReference type="AlphaFoldDB" id="A0A0B2BE15"/>
<protein>
    <submittedName>
        <fullName evidence="1">Uncharacterized protein</fullName>
    </submittedName>
</protein>